<dbReference type="PROSITE" id="PS00194">
    <property type="entry name" value="THIOREDOXIN_1"/>
    <property type="match status" value="1"/>
</dbReference>
<dbReference type="Pfam" id="PF14289">
    <property type="entry name" value="DUF4369"/>
    <property type="match status" value="1"/>
</dbReference>
<evidence type="ECO:0000313" key="7">
    <source>
        <dbReference type="EMBL" id="MEJ2901040.1"/>
    </source>
</evidence>
<comment type="subcellular location">
    <subcellularLocation>
        <location evidence="1">Cell envelope</location>
    </subcellularLocation>
</comment>
<feature type="signal peptide" evidence="5">
    <location>
        <begin position="1"/>
        <end position="23"/>
    </location>
</feature>
<feature type="domain" description="Thioredoxin" evidence="6">
    <location>
        <begin position="236"/>
        <end position="376"/>
    </location>
</feature>
<dbReference type="RefSeq" id="WP_288880002.1">
    <property type="nucleotide sequence ID" value="NZ_CBFGNQ010000004.1"/>
</dbReference>
<dbReference type="InterPro" id="IPR013766">
    <property type="entry name" value="Thioredoxin_domain"/>
</dbReference>
<dbReference type="InterPro" id="IPR050553">
    <property type="entry name" value="Thioredoxin_ResA/DsbE_sf"/>
</dbReference>
<dbReference type="Pfam" id="PF00578">
    <property type="entry name" value="AhpC-TSA"/>
    <property type="match status" value="1"/>
</dbReference>
<dbReference type="CDD" id="cd02966">
    <property type="entry name" value="TlpA_like_family"/>
    <property type="match status" value="1"/>
</dbReference>
<keyword evidence="4" id="KW-0676">Redox-active center</keyword>
<dbReference type="Gene3D" id="3.40.30.10">
    <property type="entry name" value="Glutaredoxin"/>
    <property type="match status" value="1"/>
</dbReference>
<evidence type="ECO:0000256" key="4">
    <source>
        <dbReference type="ARBA" id="ARBA00023284"/>
    </source>
</evidence>
<dbReference type="EMBL" id="JBBEUB010000001">
    <property type="protein sequence ID" value="MEJ2901040.1"/>
    <property type="molecule type" value="Genomic_DNA"/>
</dbReference>
<dbReference type="InterPro" id="IPR017937">
    <property type="entry name" value="Thioredoxin_CS"/>
</dbReference>
<comment type="caution">
    <text evidence="7">The sequence shown here is derived from an EMBL/GenBank/DDBJ whole genome shotgun (WGS) entry which is preliminary data.</text>
</comment>
<dbReference type="PANTHER" id="PTHR42852">
    <property type="entry name" value="THIOL:DISULFIDE INTERCHANGE PROTEIN DSBE"/>
    <property type="match status" value="1"/>
</dbReference>
<organism evidence="7 8">
    <name type="scientific">Pedobacter panaciterrae</name>
    <dbReference type="NCBI Taxonomy" id="363849"/>
    <lineage>
        <taxon>Bacteria</taxon>
        <taxon>Pseudomonadati</taxon>
        <taxon>Bacteroidota</taxon>
        <taxon>Sphingobacteriia</taxon>
        <taxon>Sphingobacteriales</taxon>
        <taxon>Sphingobacteriaceae</taxon>
        <taxon>Pedobacter</taxon>
    </lineage>
</organism>
<keyword evidence="3" id="KW-1015">Disulfide bond</keyword>
<accession>A0ABU8NFK7</accession>
<dbReference type="PROSITE" id="PS51352">
    <property type="entry name" value="THIOREDOXIN_2"/>
    <property type="match status" value="1"/>
</dbReference>
<dbReference type="Proteomes" id="UP001378956">
    <property type="component" value="Unassembled WGS sequence"/>
</dbReference>
<feature type="chain" id="PRO_5047181597" evidence="5">
    <location>
        <begin position="24"/>
        <end position="376"/>
    </location>
</feature>
<proteinExistence type="predicted"/>
<reference evidence="7 8" key="1">
    <citation type="submission" date="2024-03" db="EMBL/GenBank/DDBJ databases">
        <title>Sequence of Lycoming College Course Isolates.</title>
        <authorList>
            <person name="Plotts O."/>
            <person name="Newman J."/>
        </authorList>
    </citation>
    <scope>NUCLEOTIDE SEQUENCE [LARGE SCALE GENOMIC DNA]</scope>
    <source>
        <strain evidence="7 8">CJB-3</strain>
    </source>
</reference>
<keyword evidence="5" id="KW-0732">Signal</keyword>
<evidence type="ECO:0000259" key="6">
    <source>
        <dbReference type="PROSITE" id="PS51352"/>
    </source>
</evidence>
<evidence type="ECO:0000256" key="5">
    <source>
        <dbReference type="SAM" id="SignalP"/>
    </source>
</evidence>
<dbReference type="SUPFAM" id="SSF52833">
    <property type="entry name" value="Thioredoxin-like"/>
    <property type="match status" value="1"/>
</dbReference>
<keyword evidence="8" id="KW-1185">Reference proteome</keyword>
<evidence type="ECO:0000256" key="1">
    <source>
        <dbReference type="ARBA" id="ARBA00004196"/>
    </source>
</evidence>
<evidence type="ECO:0000313" key="8">
    <source>
        <dbReference type="Proteomes" id="UP001378956"/>
    </source>
</evidence>
<gene>
    <name evidence="7" type="ORF">WAE58_01310</name>
</gene>
<evidence type="ECO:0000256" key="2">
    <source>
        <dbReference type="ARBA" id="ARBA00022748"/>
    </source>
</evidence>
<dbReference type="PANTHER" id="PTHR42852:SF6">
    <property type="entry name" value="THIOL:DISULFIDE INTERCHANGE PROTEIN DSBE"/>
    <property type="match status" value="1"/>
</dbReference>
<evidence type="ECO:0000256" key="3">
    <source>
        <dbReference type="ARBA" id="ARBA00023157"/>
    </source>
</evidence>
<name>A0ABU8NFK7_9SPHI</name>
<dbReference type="InterPro" id="IPR025380">
    <property type="entry name" value="DUF4369"/>
</dbReference>
<dbReference type="InterPro" id="IPR000866">
    <property type="entry name" value="AhpC/TSA"/>
</dbReference>
<protein>
    <submittedName>
        <fullName evidence="7">TlpA disulfide reductase family protein</fullName>
    </submittedName>
</protein>
<sequence length="376" mass="41659">MKYITLKVLFSTILCLTISFSFAQKKPGYLIKGTLTDYPSGKVYLQHSNNDVSTIDSSTVIDHKFEFKGKVAEPIFCKIYIKDEGKGAQFLLENAEITFSGKKDSLYLAKINGGPENTTYMSFYKVDWKPVTAKAGEIYKRLDKANQGGKVQLDSATRTAFDNEFKALNAMNDSIINAYVKRNSGSVGAAIVILERYINYPYFDNARALMPLLSEKVKRSSFVKQINNALILNAKTAVGQPAPLFSMADSDGKMISLTDFKGKYVLIDFWASWCGPCRKENPNVVSAYRKYHDKGFEILGVSLDTKKDAWLSAIKADDLTWNHVSDLKGWANAAAAVYGVKSVPASFLIGPDGKVVAKDLRGEELHKKLESILAGK</sequence>
<dbReference type="InterPro" id="IPR036249">
    <property type="entry name" value="Thioredoxin-like_sf"/>
</dbReference>
<keyword evidence="2" id="KW-0201">Cytochrome c-type biogenesis</keyword>